<protein>
    <submittedName>
        <fullName evidence="1">WRKY transcription factor 7</fullName>
    </submittedName>
</protein>
<reference evidence="1" key="1">
    <citation type="submission" date="2020-06" db="EMBL/GenBank/DDBJ databases">
        <authorList>
            <person name="Li T."/>
            <person name="Hu X."/>
            <person name="Zhang T."/>
            <person name="Song X."/>
            <person name="Zhang H."/>
            <person name="Dai N."/>
            <person name="Sheng W."/>
            <person name="Hou X."/>
            <person name="Wei L."/>
        </authorList>
    </citation>
    <scope>NUCLEOTIDE SEQUENCE</scope>
    <source>
        <strain evidence="1">G02</strain>
        <tissue evidence="1">Leaf</tissue>
    </source>
</reference>
<evidence type="ECO:0000313" key="1">
    <source>
        <dbReference type="EMBL" id="KAL0377681.1"/>
    </source>
</evidence>
<sequence length="136" mass="14979">MAVDLIMNYRTNSFEEGTAAEEAASGLQTVEKLIRLLSSSDDGQRKSAAEMETDYVAVADAAVNKFKRVISLLGRTRTGHARFRRAPVAASPPPSSSSLPILYFPTLVPITLLKSTARLQFNKSLLPITIISWWRI</sequence>
<name>A0AAW2RDE0_SESRA</name>
<proteinExistence type="predicted"/>
<gene>
    <name evidence="1" type="ORF">Sradi_3073600</name>
</gene>
<organism evidence="1">
    <name type="scientific">Sesamum radiatum</name>
    <name type="common">Black benniseed</name>
    <dbReference type="NCBI Taxonomy" id="300843"/>
    <lineage>
        <taxon>Eukaryota</taxon>
        <taxon>Viridiplantae</taxon>
        <taxon>Streptophyta</taxon>
        <taxon>Embryophyta</taxon>
        <taxon>Tracheophyta</taxon>
        <taxon>Spermatophyta</taxon>
        <taxon>Magnoliopsida</taxon>
        <taxon>eudicotyledons</taxon>
        <taxon>Gunneridae</taxon>
        <taxon>Pentapetalae</taxon>
        <taxon>asterids</taxon>
        <taxon>lamiids</taxon>
        <taxon>Lamiales</taxon>
        <taxon>Pedaliaceae</taxon>
        <taxon>Sesamum</taxon>
    </lineage>
</organism>
<comment type="caution">
    <text evidence="1">The sequence shown here is derived from an EMBL/GenBank/DDBJ whole genome shotgun (WGS) entry which is preliminary data.</text>
</comment>
<reference evidence="1" key="2">
    <citation type="journal article" date="2024" name="Plant">
        <title>Genomic evolution and insights into agronomic trait innovations of Sesamum species.</title>
        <authorList>
            <person name="Miao H."/>
            <person name="Wang L."/>
            <person name="Qu L."/>
            <person name="Liu H."/>
            <person name="Sun Y."/>
            <person name="Le M."/>
            <person name="Wang Q."/>
            <person name="Wei S."/>
            <person name="Zheng Y."/>
            <person name="Lin W."/>
            <person name="Duan Y."/>
            <person name="Cao H."/>
            <person name="Xiong S."/>
            <person name="Wang X."/>
            <person name="Wei L."/>
            <person name="Li C."/>
            <person name="Ma Q."/>
            <person name="Ju M."/>
            <person name="Zhao R."/>
            <person name="Li G."/>
            <person name="Mu C."/>
            <person name="Tian Q."/>
            <person name="Mei H."/>
            <person name="Zhang T."/>
            <person name="Gao T."/>
            <person name="Zhang H."/>
        </authorList>
    </citation>
    <scope>NUCLEOTIDE SEQUENCE</scope>
    <source>
        <strain evidence="1">G02</strain>
    </source>
</reference>
<dbReference type="EMBL" id="JACGWJ010000013">
    <property type="protein sequence ID" value="KAL0377681.1"/>
    <property type="molecule type" value="Genomic_DNA"/>
</dbReference>
<dbReference type="AlphaFoldDB" id="A0AAW2RDE0"/>
<accession>A0AAW2RDE0</accession>